<proteinExistence type="predicted"/>
<name>A0A1M7YVP7_9VIBR</name>
<dbReference type="OrthoDB" id="5889174at2"/>
<evidence type="ECO:0000313" key="2">
    <source>
        <dbReference type="EMBL" id="SHO56633.1"/>
    </source>
</evidence>
<feature type="compositionally biased region" description="Polar residues" evidence="1">
    <location>
        <begin position="1"/>
        <end position="10"/>
    </location>
</feature>
<feature type="compositionally biased region" description="Basic and acidic residues" evidence="1">
    <location>
        <begin position="141"/>
        <end position="150"/>
    </location>
</feature>
<feature type="region of interest" description="Disordered" evidence="1">
    <location>
        <begin position="102"/>
        <end position="150"/>
    </location>
</feature>
<sequence>MGAGQDNSPDPGQGDIKKDREQTANIADKSLAQSGALAVQDAANSYRDMNTLLTTASGVALANFIETGDAQYLKALDTINHQAQASKNNFIDLYTQVNQARQGSQINRGPENTAPKKEADHLGDTIKNATPEQRQAAIDALKNKPETPEK</sequence>
<dbReference type="STRING" id="1117707.VQ7734_02402"/>
<organism evidence="2 3">
    <name type="scientific">Vibrio quintilis</name>
    <dbReference type="NCBI Taxonomy" id="1117707"/>
    <lineage>
        <taxon>Bacteria</taxon>
        <taxon>Pseudomonadati</taxon>
        <taxon>Pseudomonadota</taxon>
        <taxon>Gammaproteobacteria</taxon>
        <taxon>Vibrionales</taxon>
        <taxon>Vibrionaceae</taxon>
        <taxon>Vibrio</taxon>
    </lineage>
</organism>
<evidence type="ECO:0000256" key="1">
    <source>
        <dbReference type="SAM" id="MobiDB-lite"/>
    </source>
</evidence>
<feature type="region of interest" description="Disordered" evidence="1">
    <location>
        <begin position="1"/>
        <end position="30"/>
    </location>
</feature>
<dbReference type="AlphaFoldDB" id="A0A1M7YVP7"/>
<accession>A0A1M7YVP7</accession>
<reference evidence="3" key="1">
    <citation type="submission" date="2016-12" db="EMBL/GenBank/DDBJ databases">
        <authorList>
            <person name="Rodrigo-Torres L."/>
            <person name="Arahal R.D."/>
            <person name="Lucena T."/>
        </authorList>
    </citation>
    <scope>NUCLEOTIDE SEQUENCE [LARGE SCALE GENOMIC DNA]</scope>
</reference>
<protein>
    <submittedName>
        <fullName evidence="2">Uncharacterized protein</fullName>
    </submittedName>
</protein>
<evidence type="ECO:0000313" key="3">
    <source>
        <dbReference type="Proteomes" id="UP000184600"/>
    </source>
</evidence>
<keyword evidence="3" id="KW-1185">Reference proteome</keyword>
<gene>
    <name evidence="2" type="ORF">VQ7734_02402</name>
</gene>
<feature type="compositionally biased region" description="Basic and acidic residues" evidence="1">
    <location>
        <begin position="114"/>
        <end position="124"/>
    </location>
</feature>
<dbReference type="EMBL" id="FRFG01000027">
    <property type="protein sequence ID" value="SHO56633.1"/>
    <property type="molecule type" value="Genomic_DNA"/>
</dbReference>
<dbReference type="Proteomes" id="UP000184600">
    <property type="component" value="Unassembled WGS sequence"/>
</dbReference>
<dbReference type="RefSeq" id="WP_073582815.1">
    <property type="nucleotide sequence ID" value="NZ_AP024898.1"/>
</dbReference>